<evidence type="ECO:0000313" key="2">
    <source>
        <dbReference type="Proteomes" id="UP000501237"/>
    </source>
</evidence>
<proteinExistence type="predicted"/>
<accession>A0A679GXC5</accession>
<protein>
    <submittedName>
        <fullName evidence="1">Uncharacterized protein</fullName>
    </submittedName>
</protein>
<name>A0A679GXC5_9GAMM</name>
<organism evidence="1 2">
    <name type="scientific">Metapseudomonas otitidis</name>
    <dbReference type="NCBI Taxonomy" id="319939"/>
    <lineage>
        <taxon>Bacteria</taxon>
        <taxon>Pseudomonadati</taxon>
        <taxon>Pseudomonadota</taxon>
        <taxon>Gammaproteobacteria</taxon>
        <taxon>Pseudomonadales</taxon>
        <taxon>Pseudomonadaceae</taxon>
        <taxon>Metapseudomonas</taxon>
    </lineage>
</organism>
<dbReference type="Proteomes" id="UP000501237">
    <property type="component" value="Chromosome"/>
</dbReference>
<dbReference type="AlphaFoldDB" id="A0A679GXC5"/>
<evidence type="ECO:0000313" key="1">
    <source>
        <dbReference type="EMBL" id="BCA31347.1"/>
    </source>
</evidence>
<dbReference type="EMBL" id="AP022642">
    <property type="protein sequence ID" value="BCA31347.1"/>
    <property type="molecule type" value="Genomic_DNA"/>
</dbReference>
<reference evidence="1 2" key="1">
    <citation type="journal article" date="2020" name="Microbiol. Resour. Announc.">
        <title>Complete genome sequence of Pseudomonas otitidis strain MrB4, isolated from Lake Biwa in Japan.</title>
        <authorList>
            <person name="Miyazaki K."/>
            <person name="Hase E."/>
            <person name="Maruya T."/>
        </authorList>
    </citation>
    <scope>NUCLEOTIDE SEQUENCE [LARGE SCALE GENOMIC DNA]</scope>
    <source>
        <strain evidence="1 2">MrB4</strain>
    </source>
</reference>
<gene>
    <name evidence="1" type="ORF">PtoMrB4_53240</name>
</gene>
<dbReference type="KEGG" id="poj:PtoMrB4_53240"/>
<sequence length="53" mass="5558">MAGLFTGDGRRVARRLAAGQPIEGVTRWRLVAVAGGRRPVAGAQARRVPGTCD</sequence>